<dbReference type="Proteomes" id="UP000300879">
    <property type="component" value="Chromosome"/>
</dbReference>
<sequence length="878" mass="101081">MDAKLIDNLSGEEGNYVLPFFWQQGQEELVLRTELRKIRESGIRAVCVESRTHPDFVGSGWWRDLEIIMEEAENQDMKVWIFDDSHFPTGYAAGRMKYEFPHLRNRYLRVDHIDVVGSMQGASLLVGEHILDGEELVGIVAAERLTGTEELGSLMNLNVFIRDGVLFWDVPEGHWRVFMLKLTNEGGHERLQYHLNPLEPEAVDVLLQTVYEPHYERLRHKFGNTLSGFFSDEPRFGNINSLEAIIGKTPMVLPWCTDMLTLLQQKLPGEDLITQLPLLWYNSGSRASSFRYHYMDTLTRRYATCFTKRLADWCRAKGVEYISHVIEDNNAHARLGAGVGHFYRALWDQDMSGVDVVLQQIIPGMTYDFRIALGAGDGEFYHYGLAKMASSLGHLDAKKKGRTICEIFGAYGWVEGLKLMKWLTDHMLVRGVNHFIPHAFSPKAFPDDDCPPHFYAQGNNPQYRYLKTLMEYTNRLSHLLNGGTHIASAAVMYHAEAEWSGEAQLFQRPVRQLLERQIDCDVVPADLLQDRMIISDQQLIINEERFHYLIIPYAEALPSQLLHSLYEAMQEGLTIYFVENLPVRSSDGVDVHSVLKSMAEHENQYTVPLELLVEQIQQRFTSYLKMDKFQPDLRVYLYQRQNARFLMMFNEHPYDAIHDQVNINLNGVVYEYDAFDNEVRKYPSDVTEHGCRILLHLEPYESKVFLWDESLDDLKWSLSPRPRHETAVNQTIVAEWKVSTAEANQYPHFKPYCTLPKLINLAVPEHLPRFSGTFRYETMIAFENFAGTVVLDLGAAYETVELWINGHHAGIRICPPYLFEVTSFLQAGSNVVVVEVTNTLVKQVRDRFSIYRQQEPSGLIGPVILRHSKVLKTSDVND</sequence>
<dbReference type="PANTHER" id="PTHR36848:SF2">
    <property type="entry name" value="SECRETED PROTEIN"/>
    <property type="match status" value="1"/>
</dbReference>
<dbReference type="EMBL" id="CP040396">
    <property type="protein sequence ID" value="QCT04047.1"/>
    <property type="molecule type" value="Genomic_DNA"/>
</dbReference>
<name>A0A4P8XMK2_9BACL</name>
<dbReference type="InterPro" id="IPR008979">
    <property type="entry name" value="Galactose-bd-like_sf"/>
</dbReference>
<keyword evidence="2" id="KW-1185">Reference proteome</keyword>
<dbReference type="OrthoDB" id="9761519at2"/>
<dbReference type="Gene3D" id="2.60.120.260">
    <property type="entry name" value="Galactose-binding domain-like"/>
    <property type="match status" value="1"/>
</dbReference>
<dbReference type="SUPFAM" id="SSF49785">
    <property type="entry name" value="Galactose-binding domain-like"/>
    <property type="match status" value="1"/>
</dbReference>
<reference evidence="1 2" key="1">
    <citation type="submission" date="2019-05" db="EMBL/GenBank/DDBJ databases">
        <authorList>
            <person name="Chen C."/>
        </authorList>
    </citation>
    <scope>NUCLEOTIDE SEQUENCE [LARGE SCALE GENOMIC DNA]</scope>
    <source>
        <strain evidence="1 2">HB172198</strain>
    </source>
</reference>
<dbReference type="GO" id="GO:0016787">
    <property type="term" value="F:hydrolase activity"/>
    <property type="evidence" value="ECO:0007669"/>
    <property type="project" value="UniProtKB-KW"/>
</dbReference>
<gene>
    <name evidence="1" type="ORF">E6C60_3336</name>
</gene>
<dbReference type="AlphaFoldDB" id="A0A4P8XMK2"/>
<dbReference type="Pfam" id="PF17132">
    <property type="entry name" value="Glyco_hydro_106"/>
    <property type="match status" value="1"/>
</dbReference>
<keyword evidence="1" id="KW-0378">Hydrolase</keyword>
<dbReference type="KEGG" id="palo:E6C60_3336"/>
<dbReference type="PANTHER" id="PTHR36848">
    <property type="entry name" value="DNA-BINDING PROTEIN (PUTATIVE SECRETED PROTEIN)-RELATED"/>
    <property type="match status" value="1"/>
</dbReference>
<evidence type="ECO:0000313" key="1">
    <source>
        <dbReference type="EMBL" id="QCT04047.1"/>
    </source>
</evidence>
<protein>
    <submittedName>
        <fullName evidence="1">Glycoside hydrolase family 2 sugar binding</fullName>
    </submittedName>
</protein>
<evidence type="ECO:0000313" key="2">
    <source>
        <dbReference type="Proteomes" id="UP000300879"/>
    </source>
</evidence>
<organism evidence="1 2">
    <name type="scientific">Paenibacillus algicola</name>
    <dbReference type="NCBI Taxonomy" id="2565926"/>
    <lineage>
        <taxon>Bacteria</taxon>
        <taxon>Bacillati</taxon>
        <taxon>Bacillota</taxon>
        <taxon>Bacilli</taxon>
        <taxon>Bacillales</taxon>
        <taxon>Paenibacillaceae</taxon>
        <taxon>Paenibacillus</taxon>
    </lineage>
</organism>
<dbReference type="RefSeq" id="WP_138226825.1">
    <property type="nucleotide sequence ID" value="NZ_CP040396.1"/>
</dbReference>
<proteinExistence type="predicted"/>
<accession>A0A4P8XMK2</accession>
<dbReference type="InterPro" id="IPR053161">
    <property type="entry name" value="Ulvan_degrading_GH"/>
</dbReference>